<dbReference type="STRING" id="330734.ABA45_06575"/>
<keyword evidence="9" id="KW-1185">Reference proteome</keyword>
<dbReference type="InterPro" id="IPR003594">
    <property type="entry name" value="HATPase_dom"/>
</dbReference>
<dbReference type="PATRIC" id="fig|330734.3.peg.1385"/>
<dbReference type="EMBL" id="CP011494">
    <property type="protein sequence ID" value="AKO52126.1"/>
    <property type="molecule type" value="Genomic_DNA"/>
</dbReference>
<evidence type="ECO:0000256" key="6">
    <source>
        <dbReference type="ARBA" id="ARBA00023012"/>
    </source>
</evidence>
<evidence type="ECO:0000256" key="4">
    <source>
        <dbReference type="ARBA" id="ARBA00022679"/>
    </source>
</evidence>
<dbReference type="AlphaFoldDB" id="A0A0H4HZJ9"/>
<reference evidence="8 9" key="1">
    <citation type="submission" date="2015-05" db="EMBL/GenBank/DDBJ databases">
        <title>Complete genome of Marinobacter psychrophilus strain 20041T isolated from sea-ice of the Canadian Basin.</title>
        <authorList>
            <person name="Song L."/>
            <person name="Ren L."/>
            <person name="Yu Y."/>
            <person name="Wang X."/>
        </authorList>
    </citation>
    <scope>NUCLEOTIDE SEQUENCE [LARGE SCALE GENOMIC DNA]</scope>
    <source>
        <strain evidence="8 9">20041</strain>
    </source>
</reference>
<evidence type="ECO:0000313" key="8">
    <source>
        <dbReference type="EMBL" id="AKO52126.1"/>
    </source>
</evidence>
<dbReference type="KEGG" id="mpq:ABA45_06575"/>
<dbReference type="InterPro" id="IPR050351">
    <property type="entry name" value="BphY/WalK/GraS-like"/>
</dbReference>
<dbReference type="GO" id="GO:0005886">
    <property type="term" value="C:plasma membrane"/>
    <property type="evidence" value="ECO:0007669"/>
    <property type="project" value="TreeGrafter"/>
</dbReference>
<evidence type="ECO:0000259" key="7">
    <source>
        <dbReference type="PROSITE" id="PS50109"/>
    </source>
</evidence>
<evidence type="ECO:0000256" key="3">
    <source>
        <dbReference type="ARBA" id="ARBA00022553"/>
    </source>
</evidence>
<dbReference type="InterPro" id="IPR036890">
    <property type="entry name" value="HATPase_C_sf"/>
</dbReference>
<dbReference type="GO" id="GO:0000155">
    <property type="term" value="F:phosphorelay sensor kinase activity"/>
    <property type="evidence" value="ECO:0007669"/>
    <property type="project" value="TreeGrafter"/>
</dbReference>
<dbReference type="PANTHER" id="PTHR45453:SF1">
    <property type="entry name" value="PHOSPHATE REGULON SENSOR PROTEIN PHOR"/>
    <property type="match status" value="1"/>
</dbReference>
<evidence type="ECO:0000256" key="5">
    <source>
        <dbReference type="ARBA" id="ARBA00022777"/>
    </source>
</evidence>
<keyword evidence="4" id="KW-0808">Transferase</keyword>
<dbReference type="GO" id="GO:0016036">
    <property type="term" value="P:cellular response to phosphate starvation"/>
    <property type="evidence" value="ECO:0007669"/>
    <property type="project" value="TreeGrafter"/>
</dbReference>
<evidence type="ECO:0000256" key="2">
    <source>
        <dbReference type="ARBA" id="ARBA00012438"/>
    </source>
</evidence>
<dbReference type="Proteomes" id="UP000036406">
    <property type="component" value="Chromosome"/>
</dbReference>
<comment type="catalytic activity">
    <reaction evidence="1">
        <text>ATP + protein L-histidine = ADP + protein N-phospho-L-histidine.</text>
        <dbReference type="EC" id="2.7.13.3"/>
    </reaction>
</comment>
<dbReference type="GO" id="GO:0004721">
    <property type="term" value="F:phosphoprotein phosphatase activity"/>
    <property type="evidence" value="ECO:0007669"/>
    <property type="project" value="TreeGrafter"/>
</dbReference>
<keyword evidence="6" id="KW-0902">Two-component regulatory system</keyword>
<evidence type="ECO:0000313" key="9">
    <source>
        <dbReference type="Proteomes" id="UP000036406"/>
    </source>
</evidence>
<dbReference type="EC" id="2.7.13.3" evidence="2"/>
<dbReference type="SUPFAM" id="SSF55874">
    <property type="entry name" value="ATPase domain of HSP90 chaperone/DNA topoisomerase II/histidine kinase"/>
    <property type="match status" value="1"/>
</dbReference>
<dbReference type="InterPro" id="IPR005467">
    <property type="entry name" value="His_kinase_dom"/>
</dbReference>
<accession>A0A0H4HZJ9</accession>
<protein>
    <recommendedName>
        <fullName evidence="2">histidine kinase</fullName>
        <ecNumber evidence="2">2.7.13.3</ecNumber>
    </recommendedName>
</protein>
<feature type="domain" description="Histidine kinase" evidence="7">
    <location>
        <begin position="14"/>
        <end position="224"/>
    </location>
</feature>
<dbReference type="PANTHER" id="PTHR45453">
    <property type="entry name" value="PHOSPHATE REGULON SENSOR PROTEIN PHOR"/>
    <property type="match status" value="1"/>
</dbReference>
<organism evidence="8 9">
    <name type="scientific">Marinobacter psychrophilus</name>
    <dbReference type="NCBI Taxonomy" id="330734"/>
    <lineage>
        <taxon>Bacteria</taxon>
        <taxon>Pseudomonadati</taxon>
        <taxon>Pseudomonadota</taxon>
        <taxon>Gammaproteobacteria</taxon>
        <taxon>Pseudomonadales</taxon>
        <taxon>Marinobacteraceae</taxon>
        <taxon>Marinobacter</taxon>
    </lineage>
</organism>
<dbReference type="Pfam" id="PF02518">
    <property type="entry name" value="HATPase_c"/>
    <property type="match status" value="1"/>
</dbReference>
<dbReference type="Gene3D" id="3.30.565.10">
    <property type="entry name" value="Histidine kinase-like ATPase, C-terminal domain"/>
    <property type="match status" value="1"/>
</dbReference>
<gene>
    <name evidence="8" type="ORF">ABA45_06575</name>
</gene>
<evidence type="ECO:0000256" key="1">
    <source>
        <dbReference type="ARBA" id="ARBA00000085"/>
    </source>
</evidence>
<dbReference type="RefSeq" id="WP_048384821.1">
    <property type="nucleotide sequence ID" value="NZ_CP011494.1"/>
</dbReference>
<keyword evidence="3" id="KW-0597">Phosphoprotein</keyword>
<sequence>MTRPSADFSLILAASIHDMKNSLGVLLSSLEDLRDEQQASGSSSANLNILQYQAERIHNDLVRLLGSYRLQQNMLSAHTEEHFVRDLLDDTIARYVSIIDGQNISCQNIAQYISGYFDHQLIASVLDNSVSNAVRYAKHEICLNAVYCEDYLVISVHDDGPGFTESMLRQEMDHSIDFGGGNTHLGLYFANAIAALHNAGGRKGFIKLLNGGQFGGGVFEIWLP</sequence>
<dbReference type="PROSITE" id="PS50109">
    <property type="entry name" value="HIS_KIN"/>
    <property type="match status" value="1"/>
</dbReference>
<keyword evidence="5 8" id="KW-0418">Kinase</keyword>
<name>A0A0H4HZJ9_9GAMM</name>
<dbReference type="SMART" id="SM00387">
    <property type="entry name" value="HATPase_c"/>
    <property type="match status" value="1"/>
</dbReference>
<proteinExistence type="predicted"/>